<dbReference type="EMBL" id="ML120413">
    <property type="protein sequence ID" value="RPA96536.1"/>
    <property type="molecule type" value="Genomic_DNA"/>
</dbReference>
<accession>A0A3N4JE32</accession>
<dbReference type="Proteomes" id="UP000276215">
    <property type="component" value="Unassembled WGS sequence"/>
</dbReference>
<dbReference type="AlphaFoldDB" id="A0A3N4JE32"/>
<evidence type="ECO:0000313" key="1">
    <source>
        <dbReference type="EMBL" id="RPA96536.1"/>
    </source>
</evidence>
<sequence length="238" mass="25544">MLLIIAVVTALSQERLRQTATRVETAVRKVTEPLIVPFLARQMKIPNVANVVNWVILAKNALSVALEAVVSATIVAKRAIVPRIALTSGFQNAVIAMNVDMLERIAPSPEISPASSVTTAEKWVISPRDVLTPPSLRTTGKPEFLFLPLRVLPARRLLVPGEAQLKTPHLPKLSADGLLALSPSAEAAVAGKLDSRTLEAFADEHAFYYPPMLLSKALLCSLLSGSNSFGGNTLRVIS</sequence>
<keyword evidence="2" id="KW-1185">Reference proteome</keyword>
<gene>
    <name evidence="1" type="ORF">L873DRAFT_1216084</name>
</gene>
<name>A0A3N4JE32_9PEZI</name>
<protein>
    <submittedName>
        <fullName evidence="1">Uncharacterized protein</fullName>
    </submittedName>
</protein>
<reference evidence="1 2" key="1">
    <citation type="journal article" date="2018" name="Nat. Ecol. Evol.">
        <title>Pezizomycetes genomes reveal the molecular basis of ectomycorrhizal truffle lifestyle.</title>
        <authorList>
            <person name="Murat C."/>
            <person name="Payen T."/>
            <person name="Noel B."/>
            <person name="Kuo A."/>
            <person name="Morin E."/>
            <person name="Chen J."/>
            <person name="Kohler A."/>
            <person name="Krizsan K."/>
            <person name="Balestrini R."/>
            <person name="Da Silva C."/>
            <person name="Montanini B."/>
            <person name="Hainaut M."/>
            <person name="Levati E."/>
            <person name="Barry K.W."/>
            <person name="Belfiori B."/>
            <person name="Cichocki N."/>
            <person name="Clum A."/>
            <person name="Dockter R.B."/>
            <person name="Fauchery L."/>
            <person name="Guy J."/>
            <person name="Iotti M."/>
            <person name="Le Tacon F."/>
            <person name="Lindquist E.A."/>
            <person name="Lipzen A."/>
            <person name="Malagnac F."/>
            <person name="Mello A."/>
            <person name="Molinier V."/>
            <person name="Miyauchi S."/>
            <person name="Poulain J."/>
            <person name="Riccioni C."/>
            <person name="Rubini A."/>
            <person name="Sitrit Y."/>
            <person name="Splivallo R."/>
            <person name="Traeger S."/>
            <person name="Wang M."/>
            <person name="Zifcakova L."/>
            <person name="Wipf D."/>
            <person name="Zambonelli A."/>
            <person name="Paolocci F."/>
            <person name="Nowrousian M."/>
            <person name="Ottonello S."/>
            <person name="Baldrian P."/>
            <person name="Spatafora J.W."/>
            <person name="Henrissat B."/>
            <person name="Nagy L.G."/>
            <person name="Aury J.M."/>
            <person name="Wincker P."/>
            <person name="Grigoriev I.V."/>
            <person name="Bonfante P."/>
            <person name="Martin F.M."/>
        </authorList>
    </citation>
    <scope>NUCLEOTIDE SEQUENCE [LARGE SCALE GENOMIC DNA]</scope>
    <source>
        <strain evidence="1 2">120613-1</strain>
    </source>
</reference>
<organism evidence="1 2">
    <name type="scientific">Choiromyces venosus 120613-1</name>
    <dbReference type="NCBI Taxonomy" id="1336337"/>
    <lineage>
        <taxon>Eukaryota</taxon>
        <taxon>Fungi</taxon>
        <taxon>Dikarya</taxon>
        <taxon>Ascomycota</taxon>
        <taxon>Pezizomycotina</taxon>
        <taxon>Pezizomycetes</taxon>
        <taxon>Pezizales</taxon>
        <taxon>Tuberaceae</taxon>
        <taxon>Choiromyces</taxon>
    </lineage>
</organism>
<evidence type="ECO:0000313" key="2">
    <source>
        <dbReference type="Proteomes" id="UP000276215"/>
    </source>
</evidence>
<proteinExistence type="predicted"/>